<sequence length="283" mass="32117">MRKALDPGVRDKDLFGRFQSPEGACLMANPLIEAKDFSYGEFAALVHKAGGREIVRAILREEKLIQIVDPPRPQLFVSSEQQLENVRRWNDEHKLGFTDEDFARLGLPPVSGDGFVQPVLVMYLPNEKEDKKGKTKENPTFELWWKIIVAQQPGEHRWSGVKSDSDHLKLLEGIEHPGKCLRWEVIDLAANRNKKPKDVRSPQTSPHAGILAAAAHFPKWVQAMDGETVPYVSIGGYELNVPVFGEWMHVLDLDWLAGNRQVRLLAFHAGFPNRYWAVPSLRE</sequence>
<name>A0A1G2HIY5_9BACT</name>
<organism evidence="1 2">
    <name type="scientific">Candidatus Staskawiczbacteria bacterium RIFCSPHIGHO2_01_FULL_34_27</name>
    <dbReference type="NCBI Taxonomy" id="1802199"/>
    <lineage>
        <taxon>Bacteria</taxon>
        <taxon>Candidatus Staskawicziibacteriota</taxon>
    </lineage>
</organism>
<protein>
    <submittedName>
        <fullName evidence="1">Uncharacterized protein</fullName>
    </submittedName>
</protein>
<evidence type="ECO:0000313" key="1">
    <source>
        <dbReference type="EMBL" id="OGZ62447.1"/>
    </source>
</evidence>
<gene>
    <name evidence="1" type="ORF">A2639_01280</name>
</gene>
<proteinExistence type="predicted"/>
<dbReference type="AlphaFoldDB" id="A0A1G2HIY5"/>
<evidence type="ECO:0000313" key="2">
    <source>
        <dbReference type="Proteomes" id="UP000178991"/>
    </source>
</evidence>
<reference evidence="1 2" key="1">
    <citation type="journal article" date="2016" name="Nat. Commun.">
        <title>Thousands of microbial genomes shed light on interconnected biogeochemical processes in an aquifer system.</title>
        <authorList>
            <person name="Anantharaman K."/>
            <person name="Brown C.T."/>
            <person name="Hug L.A."/>
            <person name="Sharon I."/>
            <person name="Castelle C.J."/>
            <person name="Probst A.J."/>
            <person name="Thomas B.C."/>
            <person name="Singh A."/>
            <person name="Wilkins M.J."/>
            <person name="Karaoz U."/>
            <person name="Brodie E.L."/>
            <person name="Williams K.H."/>
            <person name="Hubbard S.S."/>
            <person name="Banfield J.F."/>
        </authorList>
    </citation>
    <scope>NUCLEOTIDE SEQUENCE [LARGE SCALE GENOMIC DNA]</scope>
</reference>
<accession>A0A1G2HIY5</accession>
<dbReference type="Proteomes" id="UP000178991">
    <property type="component" value="Unassembled WGS sequence"/>
</dbReference>
<comment type="caution">
    <text evidence="1">The sequence shown here is derived from an EMBL/GenBank/DDBJ whole genome shotgun (WGS) entry which is preliminary data.</text>
</comment>
<dbReference type="EMBL" id="MHOL01000022">
    <property type="protein sequence ID" value="OGZ62447.1"/>
    <property type="molecule type" value="Genomic_DNA"/>
</dbReference>